<dbReference type="InterPro" id="IPR029016">
    <property type="entry name" value="GAF-like_dom_sf"/>
</dbReference>
<sequence length="284" mass="31592">MSEQQQFTSSEFGSLRKASQKMFRAITSHLGVNTAYVTHKGQTAMTVLSSFNEKEEIVEEGLSVEYSDTFCRLIINNKDSALNAINLQKDEFAKELEATAELEVKGFLGVSLLDSKGEVFGTLCALDKEEKEFSDEDVDFLKSMSEVLSYLIELDQTHYHMGFLNVPIIPITKGVSVLPLQGVIDDTRSGIIMETVLNHGAKHQMSYFIIDLSGLVILDNHFPTVLKQLVQSLQLMGIETMVTGMTPEIAKLEVASEAFHNINVRTVVDLESALERIGFDLTMN</sequence>
<dbReference type="OrthoDB" id="1120027at2"/>
<dbReference type="InterPro" id="IPR002645">
    <property type="entry name" value="STAS_dom"/>
</dbReference>
<dbReference type="InterPro" id="IPR003018">
    <property type="entry name" value="GAF"/>
</dbReference>
<organism evidence="3 4">
    <name type="scientific">Halobacillus salinus</name>
    <dbReference type="NCBI Taxonomy" id="192814"/>
    <lineage>
        <taxon>Bacteria</taxon>
        <taxon>Bacillati</taxon>
        <taxon>Bacillota</taxon>
        <taxon>Bacilli</taxon>
        <taxon>Bacillales</taxon>
        <taxon>Bacillaceae</taxon>
        <taxon>Halobacillus</taxon>
    </lineage>
</organism>
<dbReference type="CDD" id="cd07041">
    <property type="entry name" value="STAS_RsbR_RsbS_like"/>
    <property type="match status" value="1"/>
</dbReference>
<dbReference type="PANTHER" id="PTHR33745:SF3">
    <property type="entry name" value="RSBT CO-ANTAGONIST PROTEIN RSBRC"/>
    <property type="match status" value="1"/>
</dbReference>
<dbReference type="Proteomes" id="UP000297982">
    <property type="component" value="Unassembled WGS sequence"/>
</dbReference>
<reference evidence="3 4" key="1">
    <citation type="journal article" date="2003" name="Int. J. Syst. Evol. Microbiol.">
        <title>Halobacillus salinus sp. nov., isolated from a salt lake on the coast of the East Sea in Korea.</title>
        <authorList>
            <person name="Yoon J.H."/>
            <person name="Kang K.H."/>
            <person name="Park Y.H."/>
        </authorList>
    </citation>
    <scope>NUCLEOTIDE SEQUENCE [LARGE SCALE GENOMIC DNA]</scope>
    <source>
        <strain evidence="3 4">HSL-3</strain>
    </source>
</reference>
<dbReference type="SUPFAM" id="SSF52091">
    <property type="entry name" value="SpoIIaa-like"/>
    <property type="match status" value="1"/>
</dbReference>
<evidence type="ECO:0000256" key="1">
    <source>
        <dbReference type="ARBA" id="ARBA00022553"/>
    </source>
</evidence>
<dbReference type="RefSeq" id="WP_079478143.1">
    <property type="nucleotide sequence ID" value="NZ_FVYZ01000003.1"/>
</dbReference>
<evidence type="ECO:0000259" key="2">
    <source>
        <dbReference type="PROSITE" id="PS50801"/>
    </source>
</evidence>
<name>A0A4Z0GYT8_9BACI</name>
<dbReference type="Gene3D" id="3.30.750.24">
    <property type="entry name" value="STAS domain"/>
    <property type="match status" value="1"/>
</dbReference>
<dbReference type="Pfam" id="PF01740">
    <property type="entry name" value="STAS"/>
    <property type="match status" value="1"/>
</dbReference>
<gene>
    <name evidence="3" type="ORF">E4663_13720</name>
</gene>
<proteinExistence type="predicted"/>
<dbReference type="SMART" id="SM00065">
    <property type="entry name" value="GAF"/>
    <property type="match status" value="1"/>
</dbReference>
<dbReference type="InterPro" id="IPR036513">
    <property type="entry name" value="STAS_dom_sf"/>
</dbReference>
<dbReference type="SUPFAM" id="SSF55781">
    <property type="entry name" value="GAF domain-like"/>
    <property type="match status" value="1"/>
</dbReference>
<dbReference type="PROSITE" id="PS50801">
    <property type="entry name" value="STAS"/>
    <property type="match status" value="1"/>
</dbReference>
<comment type="caution">
    <text evidence="3">The sequence shown here is derived from an EMBL/GenBank/DDBJ whole genome shotgun (WGS) entry which is preliminary data.</text>
</comment>
<keyword evidence="1" id="KW-0597">Phosphoprotein</keyword>
<accession>A0A4Z0GYT8</accession>
<dbReference type="InterPro" id="IPR051932">
    <property type="entry name" value="Bact_StressResp_Reg"/>
</dbReference>
<evidence type="ECO:0000313" key="4">
    <source>
        <dbReference type="Proteomes" id="UP000297982"/>
    </source>
</evidence>
<dbReference type="PANTHER" id="PTHR33745">
    <property type="entry name" value="RSBT ANTAGONIST PROTEIN RSBS-RELATED"/>
    <property type="match status" value="1"/>
</dbReference>
<dbReference type="AlphaFoldDB" id="A0A4Z0GYT8"/>
<dbReference type="EMBL" id="SRJC01000003">
    <property type="protein sequence ID" value="TGB02394.1"/>
    <property type="molecule type" value="Genomic_DNA"/>
</dbReference>
<dbReference type="Pfam" id="PF01590">
    <property type="entry name" value="GAF"/>
    <property type="match status" value="1"/>
</dbReference>
<evidence type="ECO:0000313" key="3">
    <source>
        <dbReference type="EMBL" id="TGB02394.1"/>
    </source>
</evidence>
<feature type="domain" description="STAS" evidence="2">
    <location>
        <begin position="165"/>
        <end position="252"/>
    </location>
</feature>
<dbReference type="Gene3D" id="3.30.450.40">
    <property type="match status" value="1"/>
</dbReference>
<dbReference type="STRING" id="192814.GCA_900166575_03304"/>
<keyword evidence="4" id="KW-1185">Reference proteome</keyword>
<protein>
    <submittedName>
        <fullName evidence="3">STAS domain-containing protein</fullName>
    </submittedName>
</protein>